<comment type="caution">
    <text evidence="1">The sequence shown here is derived from an EMBL/GenBank/DDBJ whole genome shotgun (WGS) entry which is preliminary data.</text>
</comment>
<dbReference type="EMBL" id="CM039430">
    <property type="protein sequence ID" value="KAI4344531.1"/>
    <property type="molecule type" value="Genomic_DNA"/>
</dbReference>
<dbReference type="Proteomes" id="UP000828941">
    <property type="component" value="Chromosome 5"/>
</dbReference>
<name>A0ACB9P889_BAUVA</name>
<evidence type="ECO:0000313" key="1">
    <source>
        <dbReference type="EMBL" id="KAI4344531.1"/>
    </source>
</evidence>
<organism evidence="1 2">
    <name type="scientific">Bauhinia variegata</name>
    <name type="common">Purple orchid tree</name>
    <name type="synonym">Phanera variegata</name>
    <dbReference type="NCBI Taxonomy" id="167791"/>
    <lineage>
        <taxon>Eukaryota</taxon>
        <taxon>Viridiplantae</taxon>
        <taxon>Streptophyta</taxon>
        <taxon>Embryophyta</taxon>
        <taxon>Tracheophyta</taxon>
        <taxon>Spermatophyta</taxon>
        <taxon>Magnoliopsida</taxon>
        <taxon>eudicotyledons</taxon>
        <taxon>Gunneridae</taxon>
        <taxon>Pentapetalae</taxon>
        <taxon>rosids</taxon>
        <taxon>fabids</taxon>
        <taxon>Fabales</taxon>
        <taxon>Fabaceae</taxon>
        <taxon>Cercidoideae</taxon>
        <taxon>Cercideae</taxon>
        <taxon>Bauhiniinae</taxon>
        <taxon>Bauhinia</taxon>
    </lineage>
</organism>
<accession>A0ACB9P889</accession>
<reference evidence="1 2" key="1">
    <citation type="journal article" date="2022" name="DNA Res.">
        <title>Chromosomal-level genome assembly of the orchid tree Bauhinia variegata (Leguminosae; Cercidoideae) supports the allotetraploid origin hypothesis of Bauhinia.</title>
        <authorList>
            <person name="Zhong Y."/>
            <person name="Chen Y."/>
            <person name="Zheng D."/>
            <person name="Pang J."/>
            <person name="Liu Y."/>
            <person name="Luo S."/>
            <person name="Meng S."/>
            <person name="Qian L."/>
            <person name="Wei D."/>
            <person name="Dai S."/>
            <person name="Zhou R."/>
        </authorList>
    </citation>
    <scope>NUCLEOTIDE SEQUENCE [LARGE SCALE GENOMIC DNA]</scope>
    <source>
        <strain evidence="1">BV-YZ2020</strain>
    </source>
</reference>
<evidence type="ECO:0000313" key="2">
    <source>
        <dbReference type="Proteomes" id="UP000828941"/>
    </source>
</evidence>
<gene>
    <name evidence="1" type="ORF">L6164_011746</name>
</gene>
<proteinExistence type="predicted"/>
<sequence length="247" mass="27801">MVTNGQGIESPGLPFLVEALVQDALLDVPVCAPQSTTLAHGQPNQSFLLMQGQIGVCSFCYHWGDASCVFSSSWWCPSLRSLRKSCRLRLFGFIWATVFLVKASFERHRFVACISLNWKKNLSSESDLKDAVTPSQLSSFKQRCQSDKAKSMEILFKLASCVSKQASFIWHLHVQPAKPRNHASTTRKRSLAGAARQLNLHKKNEKIESVGVAGKPSSQQTVKRYFKNELQYSSQKNRCRMLKMIET</sequence>
<protein>
    <submittedName>
        <fullName evidence="1">Uncharacterized protein</fullName>
    </submittedName>
</protein>
<keyword evidence="2" id="KW-1185">Reference proteome</keyword>